<protein>
    <submittedName>
        <fullName evidence="1">FdhE protein</fullName>
    </submittedName>
</protein>
<dbReference type="InterPro" id="IPR024064">
    <property type="entry name" value="FdhE-like_sf"/>
</dbReference>
<dbReference type="SUPFAM" id="SSF144020">
    <property type="entry name" value="FdhE-like"/>
    <property type="match status" value="1"/>
</dbReference>
<name>A0A1T4WXD2_9BACT</name>
<gene>
    <name evidence="1" type="ORF">SAMN02745704_01465</name>
</gene>
<evidence type="ECO:0000313" key="2">
    <source>
        <dbReference type="Proteomes" id="UP000190027"/>
    </source>
</evidence>
<dbReference type="RefSeq" id="WP_078717037.1">
    <property type="nucleotide sequence ID" value="NZ_FUYC01000005.1"/>
</dbReference>
<dbReference type="CDD" id="cd16341">
    <property type="entry name" value="FdhE"/>
    <property type="match status" value="1"/>
</dbReference>
<dbReference type="Gene3D" id="3.90.1670.10">
    <property type="entry name" value="FdhE-like domain"/>
    <property type="match status" value="1"/>
</dbReference>
<keyword evidence="2" id="KW-1185">Reference proteome</keyword>
<dbReference type="GO" id="GO:0051604">
    <property type="term" value="P:protein maturation"/>
    <property type="evidence" value="ECO:0007669"/>
    <property type="project" value="TreeGrafter"/>
</dbReference>
<dbReference type="PANTHER" id="PTHR37689">
    <property type="entry name" value="PROTEIN FDHE"/>
    <property type="match status" value="1"/>
</dbReference>
<dbReference type="STRING" id="1121449.SAMN02745704_01465"/>
<dbReference type="OrthoDB" id="9811074at2"/>
<dbReference type="GO" id="GO:0005829">
    <property type="term" value="C:cytosol"/>
    <property type="evidence" value="ECO:0007669"/>
    <property type="project" value="TreeGrafter"/>
</dbReference>
<proteinExistence type="predicted"/>
<dbReference type="AlphaFoldDB" id="A0A1T4WXD2"/>
<dbReference type="Proteomes" id="UP000190027">
    <property type="component" value="Unassembled WGS sequence"/>
</dbReference>
<accession>A0A1T4WXD2</accession>
<dbReference type="PANTHER" id="PTHR37689:SF1">
    <property type="entry name" value="PROTEIN FDHE"/>
    <property type="match status" value="1"/>
</dbReference>
<dbReference type="InterPro" id="IPR006452">
    <property type="entry name" value="Formate_DH_accessory"/>
</dbReference>
<reference evidence="1 2" key="1">
    <citation type="submission" date="2017-02" db="EMBL/GenBank/DDBJ databases">
        <authorList>
            <person name="Peterson S.W."/>
        </authorList>
    </citation>
    <scope>NUCLEOTIDE SEQUENCE [LARGE SCALE GENOMIC DNA]</scope>
    <source>
        <strain evidence="1 2">DSM 16080</strain>
    </source>
</reference>
<dbReference type="GO" id="GO:0008199">
    <property type="term" value="F:ferric iron binding"/>
    <property type="evidence" value="ECO:0007669"/>
    <property type="project" value="TreeGrafter"/>
</dbReference>
<organism evidence="1 2">
    <name type="scientific">Paucidesulfovibrio gracilis DSM 16080</name>
    <dbReference type="NCBI Taxonomy" id="1121449"/>
    <lineage>
        <taxon>Bacteria</taxon>
        <taxon>Pseudomonadati</taxon>
        <taxon>Thermodesulfobacteriota</taxon>
        <taxon>Desulfovibrionia</taxon>
        <taxon>Desulfovibrionales</taxon>
        <taxon>Desulfovibrionaceae</taxon>
        <taxon>Paucidesulfovibrio</taxon>
    </lineage>
</organism>
<dbReference type="EMBL" id="FUYC01000005">
    <property type="protein sequence ID" value="SKA81879.1"/>
    <property type="molecule type" value="Genomic_DNA"/>
</dbReference>
<evidence type="ECO:0000313" key="1">
    <source>
        <dbReference type="EMBL" id="SKA81879.1"/>
    </source>
</evidence>
<sequence length="316" mass="35113">MHTNTSTQLRTDSVRSSLQRLCQERPAYRQLTEVFAPLLEHAETLRADLTPTCPALPPHGETFKAQGIPLLTGNDLTTWNQPLDQSLARMAPVLETLLERPDLEALLRDQMERTGLTPAHLVLPLLQGDEPALNRLATALEQGRDEPAIDPGRLGFFLHHVLSPVLSAAAATLPEPETWGDWKEPICPICGSLPAFATLSPREPVHTEQIVSGGGRKHLHCGLCGHHWRIRRDACPGCGQADSEQRELLFARDAARERIEICHSCNGYALCVDLREFDPVPALETVPLALLHLDMVARERGLRPLFRTIWNVLPQD</sequence>